<accession>E2C4I2</accession>
<feature type="chain" id="PRO_5003158573" description="Pro-neuropeptide Y" evidence="4">
    <location>
        <begin position="26"/>
        <end position="150"/>
    </location>
</feature>
<protein>
    <recommendedName>
        <fullName evidence="7">Pro-neuropeptide Y</fullName>
    </recommendedName>
</protein>
<evidence type="ECO:0000256" key="1">
    <source>
        <dbReference type="ARBA" id="ARBA00004613"/>
    </source>
</evidence>
<evidence type="ECO:0000256" key="2">
    <source>
        <dbReference type="ARBA" id="ARBA00010022"/>
    </source>
</evidence>
<dbReference type="InterPro" id="IPR001955">
    <property type="entry name" value="Pancreatic_hormone-like"/>
</dbReference>
<name>E2C4I2_HARSA</name>
<proteinExistence type="inferred from homology"/>
<dbReference type="Proteomes" id="UP000008237">
    <property type="component" value="Unassembled WGS sequence"/>
</dbReference>
<comment type="similarity">
    <text evidence="2">Belongs to the NPY family.</text>
</comment>
<evidence type="ECO:0000313" key="6">
    <source>
        <dbReference type="Proteomes" id="UP000008237"/>
    </source>
</evidence>
<evidence type="ECO:0000256" key="3">
    <source>
        <dbReference type="ARBA" id="ARBA00022525"/>
    </source>
</evidence>
<evidence type="ECO:0000256" key="4">
    <source>
        <dbReference type="SAM" id="SignalP"/>
    </source>
</evidence>
<comment type="subcellular location">
    <subcellularLocation>
        <location evidence="1">Secreted</location>
    </subcellularLocation>
</comment>
<evidence type="ECO:0008006" key="7">
    <source>
        <dbReference type="Google" id="ProtNLM"/>
    </source>
</evidence>
<dbReference type="GO" id="GO:0005179">
    <property type="term" value="F:hormone activity"/>
    <property type="evidence" value="ECO:0007669"/>
    <property type="project" value="InterPro"/>
</dbReference>
<keyword evidence="6" id="KW-1185">Reference proteome</keyword>
<dbReference type="Pfam" id="PF00159">
    <property type="entry name" value="Hormone_3"/>
    <property type="match status" value="1"/>
</dbReference>
<evidence type="ECO:0000313" key="5">
    <source>
        <dbReference type="EMBL" id="EFN77166.1"/>
    </source>
</evidence>
<dbReference type="OrthoDB" id="9972427at2759"/>
<dbReference type="PROSITE" id="PS50276">
    <property type="entry name" value="PANCREATIC_HORMONE_2"/>
    <property type="match status" value="1"/>
</dbReference>
<dbReference type="EMBL" id="GL452471">
    <property type="protein sequence ID" value="EFN77166.1"/>
    <property type="molecule type" value="Genomic_DNA"/>
</dbReference>
<gene>
    <name evidence="5" type="ORF">EAI_00250</name>
</gene>
<dbReference type="OMA" id="KHTSHVA"/>
<keyword evidence="4" id="KW-0732">Signal</keyword>
<sequence length="150" mass="17377">MWTRMSLVRFLGCLFLVAVVGTTNAYAEPEPMARPTRPKAIASPEELERYFDLVRDYYSLRRARYGKRSGDAAPRTLELNATWETLKTILDAQRQNQQRRLGKNKPTTNEQEIAYRDYHGLDADRHASRVAARPGYLLDVAGRYYYDDVQ</sequence>
<dbReference type="KEGG" id="hst:105189899"/>
<dbReference type="GO" id="GO:0005576">
    <property type="term" value="C:extracellular region"/>
    <property type="evidence" value="ECO:0007669"/>
    <property type="project" value="UniProtKB-SubCell"/>
</dbReference>
<dbReference type="InParanoid" id="E2C4I2"/>
<keyword evidence="3" id="KW-0964">Secreted</keyword>
<dbReference type="AlphaFoldDB" id="E2C4I2"/>
<feature type="signal peptide" evidence="4">
    <location>
        <begin position="1"/>
        <end position="25"/>
    </location>
</feature>
<reference evidence="5 6" key="1">
    <citation type="journal article" date="2010" name="Science">
        <title>Genomic comparison of the ants Camponotus floridanus and Harpegnathos saltator.</title>
        <authorList>
            <person name="Bonasio R."/>
            <person name="Zhang G."/>
            <person name="Ye C."/>
            <person name="Mutti N.S."/>
            <person name="Fang X."/>
            <person name="Qin N."/>
            <person name="Donahue G."/>
            <person name="Yang P."/>
            <person name="Li Q."/>
            <person name="Li C."/>
            <person name="Zhang P."/>
            <person name="Huang Z."/>
            <person name="Berger S.L."/>
            <person name="Reinberg D."/>
            <person name="Wang J."/>
            <person name="Liebig J."/>
        </authorList>
    </citation>
    <scope>NUCLEOTIDE SEQUENCE [LARGE SCALE GENOMIC DNA]</scope>
    <source>
        <strain evidence="5 6">R22 G/1</strain>
    </source>
</reference>
<organism evidence="6">
    <name type="scientific">Harpegnathos saltator</name>
    <name type="common">Jerdon's jumping ant</name>
    <dbReference type="NCBI Taxonomy" id="610380"/>
    <lineage>
        <taxon>Eukaryota</taxon>
        <taxon>Metazoa</taxon>
        <taxon>Ecdysozoa</taxon>
        <taxon>Arthropoda</taxon>
        <taxon>Hexapoda</taxon>
        <taxon>Insecta</taxon>
        <taxon>Pterygota</taxon>
        <taxon>Neoptera</taxon>
        <taxon>Endopterygota</taxon>
        <taxon>Hymenoptera</taxon>
        <taxon>Apocrita</taxon>
        <taxon>Aculeata</taxon>
        <taxon>Formicoidea</taxon>
        <taxon>Formicidae</taxon>
        <taxon>Ponerinae</taxon>
        <taxon>Ponerini</taxon>
        <taxon>Harpegnathos</taxon>
    </lineage>
</organism>